<feature type="compositionally biased region" description="Polar residues" evidence="1">
    <location>
        <begin position="106"/>
        <end position="118"/>
    </location>
</feature>
<dbReference type="InterPro" id="IPR032389">
    <property type="entry name" value="GspB_C"/>
</dbReference>
<organism evidence="4 5">
    <name type="scientific">Desulforhabdus amnigena</name>
    <dbReference type="NCBI Taxonomy" id="40218"/>
    <lineage>
        <taxon>Bacteria</taxon>
        <taxon>Pseudomonadati</taxon>
        <taxon>Thermodesulfobacteriota</taxon>
        <taxon>Syntrophobacteria</taxon>
        <taxon>Syntrophobacterales</taxon>
        <taxon>Syntrophobacteraceae</taxon>
        <taxon>Desulforhabdus</taxon>
    </lineage>
</organism>
<gene>
    <name evidence="4" type="ORF">DAMNIGENAA_37640</name>
</gene>
<name>A0A9W6LB71_9BACT</name>
<accession>A0A9W6LB71</accession>
<feature type="compositionally biased region" description="Polar residues" evidence="1">
    <location>
        <begin position="203"/>
        <end position="217"/>
    </location>
</feature>
<sequence length="367" mass="39860">MSYILDALKKSEEDRQRGEVPNLRTVQATPALKSEKRALWPYLLFLALLLNAGLLFWWLRPWSSEKQADIAPSGVERQMAQNVAKSEGDQAHSESSASIPSPDSPKGSQSRMSGNKTASPAEMQTAAVHPLVDGTTTSPKEKTEISKLTEKNKSIEKTENQISPRKAVVPPQAVSKEEPVAQPSSRPKNRDENVRIAEPVTRVASTPQEPSTASSAGRSEADKRGAGKSLSPDSTKNSPARSDDSSSPAYPKELLQAILNSPAMTAPQRPPSPPTAKLSPEPLPAETAKKSSVPTLADLPLDVQLQIPKMSFSVFVYSKKPADRMVIIDGRTTREGQEVSAGLKLEEITQDGAIFSYKGRRFLQKVF</sequence>
<dbReference type="RefSeq" id="WP_281796665.1">
    <property type="nucleotide sequence ID" value="NZ_BSDR01000001.1"/>
</dbReference>
<dbReference type="GO" id="GO:0015627">
    <property type="term" value="C:type II protein secretion system complex"/>
    <property type="evidence" value="ECO:0007669"/>
    <property type="project" value="InterPro"/>
</dbReference>
<keyword evidence="2" id="KW-0472">Membrane</keyword>
<keyword evidence="2" id="KW-0812">Transmembrane</keyword>
<comment type="caution">
    <text evidence="4">The sequence shown here is derived from an EMBL/GenBank/DDBJ whole genome shotgun (WGS) entry which is preliminary data.</text>
</comment>
<evidence type="ECO:0000313" key="5">
    <source>
        <dbReference type="Proteomes" id="UP001144372"/>
    </source>
</evidence>
<feature type="domain" description="Type II secretion system protein GspB C-terminal" evidence="3">
    <location>
        <begin position="307"/>
        <end position="362"/>
    </location>
</feature>
<evidence type="ECO:0000313" key="4">
    <source>
        <dbReference type="EMBL" id="GLI36331.1"/>
    </source>
</evidence>
<evidence type="ECO:0000256" key="1">
    <source>
        <dbReference type="SAM" id="MobiDB-lite"/>
    </source>
</evidence>
<dbReference type="AlphaFoldDB" id="A0A9W6LB71"/>
<dbReference type="Pfam" id="PF16537">
    <property type="entry name" value="T2SSB"/>
    <property type="match status" value="1"/>
</dbReference>
<keyword evidence="5" id="KW-1185">Reference proteome</keyword>
<feature type="region of interest" description="Disordered" evidence="1">
    <location>
        <begin position="80"/>
        <end position="249"/>
    </location>
</feature>
<reference evidence="4" key="1">
    <citation type="submission" date="2022-12" db="EMBL/GenBank/DDBJ databases">
        <title>Reference genome sequencing for broad-spectrum identification of bacterial and archaeal isolates by mass spectrometry.</title>
        <authorList>
            <person name="Sekiguchi Y."/>
            <person name="Tourlousse D.M."/>
        </authorList>
    </citation>
    <scope>NUCLEOTIDE SEQUENCE</scope>
    <source>
        <strain evidence="4">ASRB1</strain>
    </source>
</reference>
<protein>
    <recommendedName>
        <fullName evidence="3">Type II secretion system protein GspB C-terminal domain-containing protein</fullName>
    </recommendedName>
</protein>
<keyword evidence="2" id="KW-1133">Transmembrane helix</keyword>
<dbReference type="Proteomes" id="UP001144372">
    <property type="component" value="Unassembled WGS sequence"/>
</dbReference>
<feature type="region of interest" description="Disordered" evidence="1">
    <location>
        <begin position="263"/>
        <end position="291"/>
    </location>
</feature>
<dbReference type="EMBL" id="BSDR01000001">
    <property type="protein sequence ID" value="GLI36331.1"/>
    <property type="molecule type" value="Genomic_DNA"/>
</dbReference>
<feature type="compositionally biased region" description="Basic and acidic residues" evidence="1">
    <location>
        <begin position="139"/>
        <end position="159"/>
    </location>
</feature>
<feature type="compositionally biased region" description="Low complexity" evidence="1">
    <location>
        <begin position="93"/>
        <end position="105"/>
    </location>
</feature>
<proteinExistence type="predicted"/>
<evidence type="ECO:0000256" key="2">
    <source>
        <dbReference type="SAM" id="Phobius"/>
    </source>
</evidence>
<feature type="transmembrane region" description="Helical" evidence="2">
    <location>
        <begin position="39"/>
        <end position="59"/>
    </location>
</feature>
<evidence type="ECO:0000259" key="3">
    <source>
        <dbReference type="Pfam" id="PF16537"/>
    </source>
</evidence>